<name>A0A565B041_9BRAS</name>
<dbReference type="AlphaFoldDB" id="A0A565B041"/>
<dbReference type="Proteomes" id="UP000489600">
    <property type="component" value="Unassembled WGS sequence"/>
</dbReference>
<dbReference type="EMBL" id="CABITT030000002">
    <property type="protein sequence ID" value="VVA94474.1"/>
    <property type="molecule type" value="Genomic_DNA"/>
</dbReference>
<keyword evidence="2" id="KW-1185">Reference proteome</keyword>
<protein>
    <submittedName>
        <fullName evidence="1">Uncharacterized protein</fullName>
    </submittedName>
</protein>
<dbReference type="OrthoDB" id="1107060at2759"/>
<dbReference type="PANTHER" id="PTHR31293:SF22">
    <property type="entry name" value="BNAC06G06520D PROTEIN"/>
    <property type="match status" value="1"/>
</dbReference>
<organism evidence="1 2">
    <name type="scientific">Arabis nemorensis</name>
    <dbReference type="NCBI Taxonomy" id="586526"/>
    <lineage>
        <taxon>Eukaryota</taxon>
        <taxon>Viridiplantae</taxon>
        <taxon>Streptophyta</taxon>
        <taxon>Embryophyta</taxon>
        <taxon>Tracheophyta</taxon>
        <taxon>Spermatophyta</taxon>
        <taxon>Magnoliopsida</taxon>
        <taxon>eudicotyledons</taxon>
        <taxon>Gunneridae</taxon>
        <taxon>Pentapetalae</taxon>
        <taxon>rosids</taxon>
        <taxon>malvids</taxon>
        <taxon>Brassicales</taxon>
        <taxon>Brassicaceae</taxon>
        <taxon>Arabideae</taxon>
        <taxon>Arabis</taxon>
    </lineage>
</organism>
<comment type="caution">
    <text evidence="1">The sequence shown here is derived from an EMBL/GenBank/DDBJ whole genome shotgun (WGS) entry which is preliminary data.</text>
</comment>
<gene>
    <name evidence="1" type="ORF">ANE_LOCUS4919</name>
</gene>
<evidence type="ECO:0000313" key="1">
    <source>
        <dbReference type="EMBL" id="VVA94474.1"/>
    </source>
</evidence>
<reference evidence="1" key="1">
    <citation type="submission" date="2019-07" db="EMBL/GenBank/DDBJ databases">
        <authorList>
            <person name="Dittberner H."/>
        </authorList>
    </citation>
    <scope>NUCLEOTIDE SEQUENCE [LARGE SCALE GENOMIC DNA]</scope>
</reference>
<dbReference type="InterPro" id="IPR055294">
    <property type="entry name" value="FBL60-like"/>
</dbReference>
<dbReference type="PANTHER" id="PTHR31293">
    <property type="entry name" value="RNI-LIKE SUPERFAMILY PROTEIN"/>
    <property type="match status" value="1"/>
</dbReference>
<accession>A0A565B041</accession>
<proteinExistence type="predicted"/>
<evidence type="ECO:0000313" key="2">
    <source>
        <dbReference type="Proteomes" id="UP000489600"/>
    </source>
</evidence>
<sequence>MIRFYVSDHHLQFDDSYLLYPNRQRSVDALRESLRAQVDSALSLLQQGNNGIKKLSLQCEDDDFEYLWPHTNRWISNAVEQGVSDLDLRFKTPIISGEEGYHFMRLLPCSLFRSKTLVKLTLGTETCIGHNPLPMVVVSLPVLKSLFLHTV</sequence>